<dbReference type="AlphaFoldDB" id="A0A9I3FGN2"/>
<dbReference type="InterPro" id="IPR015897">
    <property type="entry name" value="CHK_kinase-like"/>
</dbReference>
<dbReference type="InterPro" id="IPR011009">
    <property type="entry name" value="Kinase-like_dom_sf"/>
</dbReference>
<dbReference type="Pfam" id="PF02958">
    <property type="entry name" value="EcKL"/>
    <property type="match status" value="1"/>
</dbReference>
<accession>A0A9I3FGN2</accession>
<dbReference type="EnsemblMetazoa" id="AEPI015530-RA">
    <property type="protein sequence ID" value="AEPI015530-PA"/>
    <property type="gene ID" value="AEPI015530"/>
</dbReference>
<evidence type="ECO:0000259" key="1">
    <source>
        <dbReference type="SMART" id="SM00587"/>
    </source>
</evidence>
<sequence>MSSAVHVPAYVQERLRIVAEKEGFVPESLSIQYEAGSKSGDGYIGLIVRARIVGATKKELTVICKFPPEDRQQRERFNAMLLFERELFIYQQVLPVFEELQLQYGIDPQEDTYFGNYPRCYHAYCDSEHGEAVLILEDLMAPQRPPMKLLDQYVPIDCDHVRVLMKALGKFNACSFALKHHRPKVYEQLSQLNDLLSVVLDTEQTRPLTPRNCQLAASTFDAAVESKFQQEMLNLSRSMWPRTGAHIAGVRAEPYAALNHGDCWTNNVMFDYDANGRVKDVCLFDWQMARYGSPVLDYTLFIFLCGELDLRRSKFESLVTTFYDSFSATLQRMGGNPEKDLPREELDRQLKQFGRLALVMGTYAFPNVAQLPVQVCENPALYRTDKRLQHYYALMRELVKDTEKFDEIM</sequence>
<evidence type="ECO:0000313" key="2">
    <source>
        <dbReference type="EnsemblMetazoa" id="AEPI015530-PA"/>
    </source>
</evidence>
<dbReference type="Proteomes" id="UP000075885">
    <property type="component" value="Unassembled WGS sequence"/>
</dbReference>
<feature type="domain" description="CHK kinase-like" evidence="1">
    <location>
        <begin position="134"/>
        <end position="332"/>
    </location>
</feature>
<dbReference type="Gene3D" id="3.90.1200.10">
    <property type="match status" value="1"/>
</dbReference>
<dbReference type="SMART" id="SM00587">
    <property type="entry name" value="CHK"/>
    <property type="match status" value="1"/>
</dbReference>
<name>A0A9I3FGN2_9DIPT</name>
<dbReference type="PANTHER" id="PTHR11012:SF54">
    <property type="entry name" value="CHK KINASE-LIKE DOMAIN-CONTAINING PROTEIN"/>
    <property type="match status" value="1"/>
</dbReference>
<evidence type="ECO:0000313" key="3">
    <source>
        <dbReference type="Proteomes" id="UP000075885"/>
    </source>
</evidence>
<dbReference type="SUPFAM" id="SSF56112">
    <property type="entry name" value="Protein kinase-like (PK-like)"/>
    <property type="match status" value="1"/>
</dbReference>
<dbReference type="PANTHER" id="PTHR11012">
    <property type="entry name" value="PROTEIN KINASE-LIKE DOMAIN-CONTAINING"/>
    <property type="match status" value="1"/>
</dbReference>
<protein>
    <recommendedName>
        <fullName evidence="1">CHK kinase-like domain-containing protein</fullName>
    </recommendedName>
</protein>
<dbReference type="InterPro" id="IPR004119">
    <property type="entry name" value="EcKL"/>
</dbReference>
<proteinExistence type="predicted"/>
<organism evidence="2 3">
    <name type="scientific">Anopheles epiroticus</name>
    <dbReference type="NCBI Taxonomy" id="199890"/>
    <lineage>
        <taxon>Eukaryota</taxon>
        <taxon>Metazoa</taxon>
        <taxon>Ecdysozoa</taxon>
        <taxon>Arthropoda</taxon>
        <taxon>Hexapoda</taxon>
        <taxon>Insecta</taxon>
        <taxon>Pterygota</taxon>
        <taxon>Neoptera</taxon>
        <taxon>Endopterygota</taxon>
        <taxon>Diptera</taxon>
        <taxon>Nematocera</taxon>
        <taxon>Culicoidea</taxon>
        <taxon>Culicidae</taxon>
        <taxon>Anophelinae</taxon>
        <taxon>Anopheles</taxon>
    </lineage>
</organism>
<reference evidence="3" key="1">
    <citation type="submission" date="2013-03" db="EMBL/GenBank/DDBJ databases">
        <title>The Genome Sequence of Anopheles epiroticus epiroticus2.</title>
        <authorList>
            <consortium name="The Broad Institute Genomics Platform"/>
            <person name="Neafsey D.E."/>
            <person name="Howell P."/>
            <person name="Walker B."/>
            <person name="Young S.K."/>
            <person name="Zeng Q."/>
            <person name="Gargeya S."/>
            <person name="Fitzgerald M."/>
            <person name="Haas B."/>
            <person name="Abouelleil A."/>
            <person name="Allen A.W."/>
            <person name="Alvarado L."/>
            <person name="Arachchi H.M."/>
            <person name="Berlin A.M."/>
            <person name="Chapman S.B."/>
            <person name="Gainer-Dewar J."/>
            <person name="Goldberg J."/>
            <person name="Griggs A."/>
            <person name="Gujja S."/>
            <person name="Hansen M."/>
            <person name="Howarth C."/>
            <person name="Imamovic A."/>
            <person name="Ireland A."/>
            <person name="Larimer J."/>
            <person name="McCowan C."/>
            <person name="Murphy C."/>
            <person name="Pearson M."/>
            <person name="Poon T.W."/>
            <person name="Priest M."/>
            <person name="Roberts A."/>
            <person name="Saif S."/>
            <person name="Shea T."/>
            <person name="Sisk P."/>
            <person name="Sykes S."/>
            <person name="Wortman J."/>
            <person name="Nusbaum C."/>
            <person name="Birren B."/>
        </authorList>
    </citation>
    <scope>NUCLEOTIDE SEQUENCE [LARGE SCALE GENOMIC DNA]</scope>
    <source>
        <strain evidence="3">Epiroticus2</strain>
    </source>
</reference>
<keyword evidence="3" id="KW-1185">Reference proteome</keyword>
<reference evidence="2" key="2">
    <citation type="submission" date="2023-03" db="UniProtKB">
        <authorList>
            <consortium name="EnsemblMetazoa"/>
        </authorList>
    </citation>
    <scope>IDENTIFICATION</scope>
    <source>
        <strain evidence="2">Epiroticus2</strain>
    </source>
</reference>